<evidence type="ECO:0000313" key="4">
    <source>
        <dbReference type="Proteomes" id="UP000298652"/>
    </source>
</evidence>
<dbReference type="Gramene" id="TKW33785">
    <property type="protein sequence ID" value="TKW33785"/>
    <property type="gene ID" value="SEVIR_2G262350v2"/>
</dbReference>
<sequence length="348" mass="37712">MAPPAEVPAATAAAPSTGEETPSVEAGASTEIPLAASSSAAPLAIPPITMSFIPEAQKKVVKKTSRRVRARIESADPPMITSAETSAALPLPTAGEVDIQVVTEAGAAAASLLVEAMQDTPNNSLFSFAVTLSNDEEVASRQVTLSSVPDDVRAKLASIRSLLQEDIGRLVEDALPIRQLFGDVSGRVPEEAEEALAPAAYIESMRIPVFRALCHMADRAKLTKTREEEDLYKRQAQEVHQRIHFLEDSRPGIVGTIDRLKRRRAELAKDMEQVTKEITAEEKRLQDLPSVIADLKRERQHLAHEALKLHRHMSEVPGSAGDDQRVLDSADQIRRRAIAAINALLGDL</sequence>
<proteinExistence type="predicted"/>
<dbReference type="AlphaFoldDB" id="A0A4U6VX93"/>
<evidence type="ECO:0000256" key="1">
    <source>
        <dbReference type="SAM" id="Coils"/>
    </source>
</evidence>
<evidence type="ECO:0000256" key="2">
    <source>
        <dbReference type="SAM" id="MobiDB-lite"/>
    </source>
</evidence>
<feature type="compositionally biased region" description="Low complexity" evidence="2">
    <location>
        <begin position="7"/>
        <end position="21"/>
    </location>
</feature>
<evidence type="ECO:0000313" key="3">
    <source>
        <dbReference type="EMBL" id="TKW33785.1"/>
    </source>
</evidence>
<accession>A0A4U6VX93</accession>
<evidence type="ECO:0008006" key="5">
    <source>
        <dbReference type="Google" id="ProtNLM"/>
    </source>
</evidence>
<name>A0A4U6VX93_SETVI</name>
<reference evidence="3" key="1">
    <citation type="submission" date="2019-03" db="EMBL/GenBank/DDBJ databases">
        <title>WGS assembly of Setaria viridis.</title>
        <authorList>
            <person name="Huang P."/>
            <person name="Jenkins J."/>
            <person name="Grimwood J."/>
            <person name="Barry K."/>
            <person name="Healey A."/>
            <person name="Mamidi S."/>
            <person name="Sreedasyam A."/>
            <person name="Shu S."/>
            <person name="Feldman M."/>
            <person name="Wu J."/>
            <person name="Yu Y."/>
            <person name="Chen C."/>
            <person name="Johnson J."/>
            <person name="Rokhsar D."/>
            <person name="Baxter I."/>
            <person name="Schmutz J."/>
            <person name="Brutnell T."/>
            <person name="Kellogg E."/>
        </authorList>
    </citation>
    <scope>NUCLEOTIDE SEQUENCE [LARGE SCALE GENOMIC DNA]</scope>
</reference>
<feature type="coiled-coil region" evidence="1">
    <location>
        <begin position="257"/>
        <end position="284"/>
    </location>
</feature>
<gene>
    <name evidence="3" type="ORF">SEVIR_2G262350v2</name>
</gene>
<keyword evidence="4" id="KW-1185">Reference proteome</keyword>
<feature type="region of interest" description="Disordered" evidence="2">
    <location>
        <begin position="1"/>
        <end position="27"/>
    </location>
</feature>
<dbReference type="EMBL" id="CM016553">
    <property type="protein sequence ID" value="TKW33785.1"/>
    <property type="molecule type" value="Genomic_DNA"/>
</dbReference>
<protein>
    <recommendedName>
        <fullName evidence="5">DUF1409 domain-containing protein</fullName>
    </recommendedName>
</protein>
<organism evidence="3 4">
    <name type="scientific">Setaria viridis</name>
    <name type="common">Green bristlegrass</name>
    <name type="synonym">Setaria italica subsp. viridis</name>
    <dbReference type="NCBI Taxonomy" id="4556"/>
    <lineage>
        <taxon>Eukaryota</taxon>
        <taxon>Viridiplantae</taxon>
        <taxon>Streptophyta</taxon>
        <taxon>Embryophyta</taxon>
        <taxon>Tracheophyta</taxon>
        <taxon>Spermatophyta</taxon>
        <taxon>Magnoliopsida</taxon>
        <taxon>Liliopsida</taxon>
        <taxon>Poales</taxon>
        <taxon>Poaceae</taxon>
        <taxon>PACMAD clade</taxon>
        <taxon>Panicoideae</taxon>
        <taxon>Panicodae</taxon>
        <taxon>Paniceae</taxon>
        <taxon>Cenchrinae</taxon>
        <taxon>Setaria</taxon>
    </lineage>
</organism>
<keyword evidence="1" id="KW-0175">Coiled coil</keyword>
<dbReference type="Proteomes" id="UP000298652">
    <property type="component" value="Chromosome 2"/>
</dbReference>